<dbReference type="Gene3D" id="3.40.50.720">
    <property type="entry name" value="NAD(P)-binding Rossmann-like Domain"/>
    <property type="match status" value="1"/>
</dbReference>
<dbReference type="Proteomes" id="UP000054321">
    <property type="component" value="Unassembled WGS sequence"/>
</dbReference>
<organism evidence="1 2">
    <name type="scientific">Oidiodendron maius (strain Zn)</name>
    <dbReference type="NCBI Taxonomy" id="913774"/>
    <lineage>
        <taxon>Eukaryota</taxon>
        <taxon>Fungi</taxon>
        <taxon>Dikarya</taxon>
        <taxon>Ascomycota</taxon>
        <taxon>Pezizomycotina</taxon>
        <taxon>Leotiomycetes</taxon>
        <taxon>Leotiomycetes incertae sedis</taxon>
        <taxon>Myxotrichaceae</taxon>
        <taxon>Oidiodendron</taxon>
    </lineage>
</organism>
<accession>A0A0C3CWE7</accession>
<name>A0A0C3CWE7_OIDMZ</name>
<dbReference type="HOGENOM" id="CLU_010194_8_0_1"/>
<dbReference type="PRINTS" id="PR00081">
    <property type="entry name" value="GDHRDH"/>
</dbReference>
<dbReference type="PANTHER" id="PTHR43975">
    <property type="entry name" value="ZGC:101858"/>
    <property type="match status" value="1"/>
</dbReference>
<dbReference type="InterPro" id="IPR002347">
    <property type="entry name" value="SDR_fam"/>
</dbReference>
<dbReference type="PANTHER" id="PTHR43975:SF2">
    <property type="entry name" value="EG:BACR7A4.14 PROTEIN-RELATED"/>
    <property type="match status" value="1"/>
</dbReference>
<dbReference type="SUPFAM" id="SSF51735">
    <property type="entry name" value="NAD(P)-binding Rossmann-fold domains"/>
    <property type="match status" value="1"/>
</dbReference>
<evidence type="ECO:0000313" key="1">
    <source>
        <dbReference type="EMBL" id="KIN03314.1"/>
    </source>
</evidence>
<dbReference type="InterPro" id="IPR036291">
    <property type="entry name" value="NAD(P)-bd_dom_sf"/>
</dbReference>
<dbReference type="EMBL" id="KN832873">
    <property type="protein sequence ID" value="KIN03314.1"/>
    <property type="molecule type" value="Genomic_DNA"/>
</dbReference>
<dbReference type="InParanoid" id="A0A0C3CWE7"/>
<evidence type="ECO:0008006" key="3">
    <source>
        <dbReference type="Google" id="ProtNLM"/>
    </source>
</evidence>
<protein>
    <recommendedName>
        <fullName evidence="3">NAD(P)-binding protein</fullName>
    </recommendedName>
</protein>
<reference evidence="2" key="2">
    <citation type="submission" date="2015-01" db="EMBL/GenBank/DDBJ databases">
        <title>Evolutionary Origins and Diversification of the Mycorrhizal Mutualists.</title>
        <authorList>
            <consortium name="DOE Joint Genome Institute"/>
            <consortium name="Mycorrhizal Genomics Consortium"/>
            <person name="Kohler A."/>
            <person name="Kuo A."/>
            <person name="Nagy L.G."/>
            <person name="Floudas D."/>
            <person name="Copeland A."/>
            <person name="Barry K.W."/>
            <person name="Cichocki N."/>
            <person name="Veneault-Fourrey C."/>
            <person name="LaButti K."/>
            <person name="Lindquist E.A."/>
            <person name="Lipzen A."/>
            <person name="Lundell T."/>
            <person name="Morin E."/>
            <person name="Murat C."/>
            <person name="Riley R."/>
            <person name="Ohm R."/>
            <person name="Sun H."/>
            <person name="Tunlid A."/>
            <person name="Henrissat B."/>
            <person name="Grigoriev I.V."/>
            <person name="Hibbett D.S."/>
            <person name="Martin F."/>
        </authorList>
    </citation>
    <scope>NUCLEOTIDE SEQUENCE [LARGE SCALE GENOMIC DNA]</scope>
    <source>
        <strain evidence="2">Zn</strain>
    </source>
</reference>
<dbReference type="OrthoDB" id="1933717at2759"/>
<proteinExistence type="predicted"/>
<dbReference type="CDD" id="cd05233">
    <property type="entry name" value="SDR_c"/>
    <property type="match status" value="1"/>
</dbReference>
<reference evidence="1 2" key="1">
    <citation type="submission" date="2014-04" db="EMBL/GenBank/DDBJ databases">
        <authorList>
            <consortium name="DOE Joint Genome Institute"/>
            <person name="Kuo A."/>
            <person name="Martino E."/>
            <person name="Perotto S."/>
            <person name="Kohler A."/>
            <person name="Nagy L.G."/>
            <person name="Floudas D."/>
            <person name="Copeland A."/>
            <person name="Barry K.W."/>
            <person name="Cichocki N."/>
            <person name="Veneault-Fourrey C."/>
            <person name="LaButti K."/>
            <person name="Lindquist E.A."/>
            <person name="Lipzen A."/>
            <person name="Lundell T."/>
            <person name="Morin E."/>
            <person name="Murat C."/>
            <person name="Sun H."/>
            <person name="Tunlid A."/>
            <person name="Henrissat B."/>
            <person name="Grigoriev I.V."/>
            <person name="Hibbett D.S."/>
            <person name="Martin F."/>
            <person name="Nordberg H.P."/>
            <person name="Cantor M.N."/>
            <person name="Hua S.X."/>
        </authorList>
    </citation>
    <scope>NUCLEOTIDE SEQUENCE [LARGE SCALE GENOMIC DNA]</scope>
    <source>
        <strain evidence="1 2">Zn</strain>
    </source>
</reference>
<keyword evidence="2" id="KW-1185">Reference proteome</keyword>
<dbReference type="AlphaFoldDB" id="A0A0C3CWE7"/>
<gene>
    <name evidence="1" type="ORF">OIDMADRAFT_51284</name>
</gene>
<sequence>MEELPEDYYVNQFAFTNTLYRDIYPAINPGNTNLSQKGKVVVITGASQGIGQKGFATSFAKAGAKALYLTGRSLASLQETKRLVIGLNPSVTVVTKAVDVQDGLQIKELFDQIKLDYGKADVLINNAGCNRGGPLATTPISGIWGDFEVMVKGTMMMTQHFLNLLGGESVGYIINITSAGGVFFTPGPDSYGMCKLLELQMQRYLAASSPNVIATALHPGAILTNITAPEFVRMSKDTFELAGGTALWLATEEARFMNGRYMSVNWSVDELAQRQREIIENDLLTMELKGVTASRSQSSLGSN</sequence>
<dbReference type="Pfam" id="PF00106">
    <property type="entry name" value="adh_short"/>
    <property type="match status" value="1"/>
</dbReference>
<evidence type="ECO:0000313" key="2">
    <source>
        <dbReference type="Proteomes" id="UP000054321"/>
    </source>
</evidence>
<dbReference type="STRING" id="913774.A0A0C3CWE7"/>